<dbReference type="OrthoDB" id="7422178at2759"/>
<dbReference type="InterPro" id="IPR036865">
    <property type="entry name" value="CRAL-TRIO_dom_sf"/>
</dbReference>
<dbReference type="GO" id="GO:1902936">
    <property type="term" value="F:phosphatidylinositol bisphosphate binding"/>
    <property type="evidence" value="ECO:0007669"/>
    <property type="project" value="TreeGrafter"/>
</dbReference>
<name>A0A6J1NVF4_BICAN</name>
<proteinExistence type="predicted"/>
<dbReference type="PANTHER" id="PTHR10174:SF222">
    <property type="entry name" value="GH10083P-RELATED"/>
    <property type="match status" value="1"/>
</dbReference>
<feature type="domain" description="CRAL-TRIO" evidence="1">
    <location>
        <begin position="138"/>
        <end position="258"/>
    </location>
</feature>
<dbReference type="InterPro" id="IPR001251">
    <property type="entry name" value="CRAL-TRIO_dom"/>
</dbReference>
<evidence type="ECO:0000313" key="2">
    <source>
        <dbReference type="Proteomes" id="UP001652582"/>
    </source>
</evidence>
<evidence type="ECO:0000259" key="1">
    <source>
        <dbReference type="PROSITE" id="PS50191"/>
    </source>
</evidence>
<dbReference type="PANTHER" id="PTHR10174">
    <property type="entry name" value="ALPHA-TOCOPHEROL TRANSFER PROTEIN-RELATED"/>
    <property type="match status" value="1"/>
</dbReference>
<sequence length="312" mass="36916">METSNTDQIFEYNPDTLEYLKKQYDLDTTERLEEALVILQDWLHKQPHIARKNYSKEYLERIMILSKGSIERAKMKLDSIATYRTLLPQFFEPLPEPAKLVIFEEFNVSFLPKLTKDHYRVFWIKNFTKQYDASALMDFFRFFVMLCEYLLRYDYCNGYVAVLDYRETNIFELLKTLNVVNMHQLLKITMDGFGMRIKGIHYLSTSKAIDTLISLFKQVLSAKVAERIQVHKDVDDLYKFIPKEIMPADYGGLEKSTYQLCCDLKSTIGSEENLKYFKEMQNARTNENYRCGDQFNDKYLGMPGSFRKLNVD</sequence>
<dbReference type="RefSeq" id="XP_023947361.2">
    <property type="nucleotide sequence ID" value="XM_024091593.2"/>
</dbReference>
<accession>A0A6J1NVF4</accession>
<dbReference type="SUPFAM" id="SSF52087">
    <property type="entry name" value="CRAL/TRIO domain"/>
    <property type="match status" value="1"/>
</dbReference>
<dbReference type="SUPFAM" id="SSF46938">
    <property type="entry name" value="CRAL/TRIO N-terminal domain"/>
    <property type="match status" value="1"/>
</dbReference>
<evidence type="ECO:0000313" key="3">
    <source>
        <dbReference type="RefSeq" id="XP_023947361.2"/>
    </source>
</evidence>
<dbReference type="PROSITE" id="PS50191">
    <property type="entry name" value="CRAL_TRIO"/>
    <property type="match status" value="1"/>
</dbReference>
<protein>
    <submittedName>
        <fullName evidence="3">Uncharacterized protein LOC112052492</fullName>
    </submittedName>
</protein>
<reference evidence="3" key="1">
    <citation type="submission" date="2025-08" db="UniProtKB">
        <authorList>
            <consortium name="RefSeq"/>
        </authorList>
    </citation>
    <scope>IDENTIFICATION</scope>
</reference>
<dbReference type="KEGG" id="bany:112052492"/>
<dbReference type="Proteomes" id="UP001652582">
    <property type="component" value="Chromosome 8"/>
</dbReference>
<dbReference type="AlphaFoldDB" id="A0A6J1NVF4"/>
<dbReference type="PRINTS" id="PR00180">
    <property type="entry name" value="CRETINALDHBP"/>
</dbReference>
<gene>
    <name evidence="3" type="primary">LOC112052492</name>
</gene>
<organism evidence="2 3">
    <name type="scientific">Bicyclus anynana</name>
    <name type="common">Squinting bush brown butterfly</name>
    <dbReference type="NCBI Taxonomy" id="110368"/>
    <lineage>
        <taxon>Eukaryota</taxon>
        <taxon>Metazoa</taxon>
        <taxon>Ecdysozoa</taxon>
        <taxon>Arthropoda</taxon>
        <taxon>Hexapoda</taxon>
        <taxon>Insecta</taxon>
        <taxon>Pterygota</taxon>
        <taxon>Neoptera</taxon>
        <taxon>Endopterygota</taxon>
        <taxon>Lepidoptera</taxon>
        <taxon>Glossata</taxon>
        <taxon>Ditrysia</taxon>
        <taxon>Papilionoidea</taxon>
        <taxon>Nymphalidae</taxon>
        <taxon>Satyrinae</taxon>
        <taxon>Satyrini</taxon>
        <taxon>Mycalesina</taxon>
        <taxon>Bicyclus</taxon>
    </lineage>
</organism>
<dbReference type="Pfam" id="PF00650">
    <property type="entry name" value="CRAL_TRIO"/>
    <property type="match status" value="1"/>
</dbReference>
<dbReference type="CDD" id="cd00170">
    <property type="entry name" value="SEC14"/>
    <property type="match status" value="1"/>
</dbReference>
<dbReference type="GeneID" id="112052492"/>
<dbReference type="GO" id="GO:0016020">
    <property type="term" value="C:membrane"/>
    <property type="evidence" value="ECO:0007669"/>
    <property type="project" value="TreeGrafter"/>
</dbReference>
<dbReference type="Gene3D" id="3.40.525.10">
    <property type="entry name" value="CRAL-TRIO lipid binding domain"/>
    <property type="match status" value="1"/>
</dbReference>
<dbReference type="InterPro" id="IPR036273">
    <property type="entry name" value="CRAL/TRIO_N_dom_sf"/>
</dbReference>
<keyword evidence="2" id="KW-1185">Reference proteome</keyword>